<evidence type="ECO:0000256" key="3">
    <source>
        <dbReference type="ARBA" id="ARBA00022801"/>
    </source>
</evidence>
<feature type="domain" description="DNA2/NAM7 helicase-like C-terminal" evidence="8">
    <location>
        <begin position="941"/>
        <end position="1087"/>
    </location>
</feature>
<keyword evidence="5" id="KW-0067">ATP-binding</keyword>
<evidence type="ECO:0000256" key="2">
    <source>
        <dbReference type="ARBA" id="ARBA00022741"/>
    </source>
</evidence>
<dbReference type="AlphaFoldDB" id="A0A292IJD7"/>
<dbReference type="PANTHER" id="PTHR43788">
    <property type="entry name" value="DNA2/NAM7 HELICASE FAMILY MEMBER"/>
    <property type="match status" value="1"/>
</dbReference>
<evidence type="ECO:0000256" key="5">
    <source>
        <dbReference type="ARBA" id="ARBA00022840"/>
    </source>
</evidence>
<dbReference type="RefSeq" id="WP_343251425.1">
    <property type="nucleotide sequence ID" value="NZ_HG937516.1"/>
</dbReference>
<dbReference type="Gene3D" id="3.40.50.300">
    <property type="entry name" value="P-loop containing nucleotide triphosphate hydrolases"/>
    <property type="match status" value="2"/>
</dbReference>
<gene>
    <name evidence="9" type="ORF">MAMA39_06780</name>
</gene>
<evidence type="ECO:0000259" key="7">
    <source>
        <dbReference type="Pfam" id="PF13086"/>
    </source>
</evidence>
<feature type="region of interest" description="Disordered" evidence="6">
    <location>
        <begin position="332"/>
        <end position="354"/>
    </location>
</feature>
<dbReference type="InterPro" id="IPR050534">
    <property type="entry name" value="Coronavir_polyprotein_1ab"/>
</dbReference>
<sequence length="1110" mass="128236">MKQETPASKKAKAIQVLEYLRTLEAFLPQNLTNLSVLKDYNKTTLPNDPSLLNGLKITCFLPDVILGNALFYLQEKKIIKTSYTEETNQEFESKEKITAGFFNVHIKKDKDSGCYFLEFQKNSIELAPFFVAIVALVNHDDTSDIKAKTKKWNLYFRERYGHELEKIGKYPRSFEAISEGLKQLQKFLLEVICKTFNFHDFWKNEVKQLEPKFFIEDHDTWGLSFWNSFYQEEIDKAIKYLQSLEDGVNDKLINFLSDAVLIAEQIGTNANPSDQQLEFIVRSMNKILIDRDVESLKKLTSPNMMTLAKWPNINRPSLMQQVAINATKFNRVSHRRDQKPKNPQNEQIIAVNGPPGTGKTTLLKDVIAERIVDRAIKLCNFSLTKNVQNGHGDKIDLTGIILNQNHGVQYNFISYPLPNFFKEGWIVVCSSNNKAVENISKELPLAPNVYYDANVSRTKAHINDFDNRINDEIYYTDLVNVHYNYEIDAWGFLSIPLGKKANIKGLIETYKAYFEKIFENHDDRSDLLRHQFEECREMFLQQKNLVEKLIQNAQQDFEKLKELEAMITTNQKLANQQGYSWDLEDEIIKINDSFSKIEGDYEQLKISYKDVNENLFKAISQLPLLNKSLSFLQKIKRFFGSKEPEIIKQQNKIIKNAQIAVIDTKNMLEKTKLAYENAKGQHSHLQQAWMNLTNLKNKYSNLLPDDQFWNGLINQRQPIQFNENSQKQCPWVSRELDIAREKLFFLALKLHKAYVKTNKEITKNIKLLFCFLEKPQAFSEYEEHWQAIVERGWQALSFIIPVMSTTFASVGTFLKYVRPKEIGLLIIDEAGQAPASAAIGAIIRAQDVIIVGDPMQIEPITKTPKTLMREFQLNSNINRLFTLPFLSVQQLADACSPYVGIINHQIVGLPLVVHRRCEELMFNVSNMISYSNRMFSAVNEQGFARFNESIWYNTTEEPEVDSHFVKQEGRSVLELVSRHFKAEDFSSGTKQLYILSPFKDVIDKLKRLLIETLPKKLSIDTSVLKKWLKTNVGTVHTFQGKDAQEVILVLGCGLKNYKGARWACEKPNLLNVSITRARKRLVVLGNKSVWSNLPYFKTLYKAMKNVDNPY</sequence>
<dbReference type="GO" id="GO:0043139">
    <property type="term" value="F:5'-3' DNA helicase activity"/>
    <property type="evidence" value="ECO:0007669"/>
    <property type="project" value="TreeGrafter"/>
</dbReference>
<keyword evidence="2" id="KW-0547">Nucleotide-binding</keyword>
<dbReference type="Pfam" id="PF13087">
    <property type="entry name" value="AAA_12"/>
    <property type="match status" value="1"/>
</dbReference>
<dbReference type="Pfam" id="PF13086">
    <property type="entry name" value="AAA_11"/>
    <property type="match status" value="1"/>
</dbReference>
<protein>
    <recommendedName>
        <fullName evidence="11">DNA2/NAM7 helicase-like C-terminal domain-containing protein</fullName>
    </recommendedName>
</protein>
<accession>A0A292IJD7</accession>
<feature type="domain" description="DNA2/NAM7 helicase helicase" evidence="7">
    <location>
        <begin position="803"/>
        <end position="862"/>
    </location>
</feature>
<evidence type="ECO:0000259" key="8">
    <source>
        <dbReference type="Pfam" id="PF13087"/>
    </source>
</evidence>
<dbReference type="Proteomes" id="UP000261764">
    <property type="component" value="Chromosome I"/>
</dbReference>
<dbReference type="InterPro" id="IPR027417">
    <property type="entry name" value="P-loop_NTPase"/>
</dbReference>
<dbReference type="KEGG" id="mamp:MAMA39_06780"/>
<comment type="similarity">
    <text evidence="1">Belongs to the DNA2/NAM7 helicase family.</text>
</comment>
<evidence type="ECO:0000256" key="4">
    <source>
        <dbReference type="ARBA" id="ARBA00022806"/>
    </source>
</evidence>
<dbReference type="PANTHER" id="PTHR43788:SF8">
    <property type="entry name" value="DNA-BINDING PROTEIN SMUBP-2"/>
    <property type="match status" value="1"/>
</dbReference>
<keyword evidence="4" id="KW-0347">Helicase</keyword>
<name>A0A292IJD7_9MOLU</name>
<dbReference type="GO" id="GO:0016787">
    <property type="term" value="F:hydrolase activity"/>
    <property type="evidence" value="ECO:0007669"/>
    <property type="project" value="UniProtKB-KW"/>
</dbReference>
<dbReference type="GO" id="GO:0005524">
    <property type="term" value="F:ATP binding"/>
    <property type="evidence" value="ECO:0007669"/>
    <property type="project" value="UniProtKB-KW"/>
</dbReference>
<dbReference type="InterPro" id="IPR041679">
    <property type="entry name" value="DNA2/NAM7-like_C"/>
</dbReference>
<evidence type="ECO:0000256" key="1">
    <source>
        <dbReference type="ARBA" id="ARBA00007913"/>
    </source>
</evidence>
<evidence type="ECO:0000256" key="6">
    <source>
        <dbReference type="SAM" id="MobiDB-lite"/>
    </source>
</evidence>
<keyword evidence="3" id="KW-0378">Hydrolase</keyword>
<dbReference type="EMBL" id="HG937516">
    <property type="protein sequence ID" value="CDN40795.1"/>
    <property type="molecule type" value="Genomic_DNA"/>
</dbReference>
<reference evidence="9 10" key="1">
    <citation type="journal article" date="2015" name="Clin. Infect. Dis.">
        <title>Genomic Investigations unmask Mycoplasma amphoriforme, a new respiratory pathogen.</title>
        <authorList>
            <person name="Gillespie S.H."/>
            <person name="Ling C.L."/>
            <person name="Oravcova K."/>
            <person name="Pinheiro M."/>
            <person name="Wells L."/>
            <person name="Bryant J.M."/>
            <person name="McHugh T.D."/>
            <person name="Bebear C."/>
            <person name="Webster D."/>
            <person name="Harris S.R."/>
            <person name="Seth-Smith H.M."/>
            <person name="Thomson N.R."/>
        </authorList>
    </citation>
    <scope>NUCLEOTIDE SEQUENCE [LARGE SCALE GENOMIC DNA]</scope>
    <source>
        <strain evidence="9 10">A39</strain>
    </source>
</reference>
<organism evidence="9 10">
    <name type="scientific">Mycoplasma amphoriforme A39</name>
    <dbReference type="NCBI Taxonomy" id="572419"/>
    <lineage>
        <taxon>Bacteria</taxon>
        <taxon>Bacillati</taxon>
        <taxon>Mycoplasmatota</taxon>
        <taxon>Mollicutes</taxon>
        <taxon>Mycoplasmataceae</taxon>
        <taxon>Mycoplasma</taxon>
    </lineage>
</organism>
<dbReference type="SUPFAM" id="SSF52540">
    <property type="entry name" value="P-loop containing nucleoside triphosphate hydrolases"/>
    <property type="match status" value="2"/>
</dbReference>
<evidence type="ECO:0008006" key="11">
    <source>
        <dbReference type="Google" id="ProtNLM"/>
    </source>
</evidence>
<evidence type="ECO:0000313" key="10">
    <source>
        <dbReference type="Proteomes" id="UP000261764"/>
    </source>
</evidence>
<dbReference type="InterPro" id="IPR041677">
    <property type="entry name" value="DNA2/NAM7_AAA_11"/>
</dbReference>
<keyword evidence="10" id="KW-1185">Reference proteome</keyword>
<proteinExistence type="inferred from homology"/>
<evidence type="ECO:0000313" key="9">
    <source>
        <dbReference type="EMBL" id="CDN40795.1"/>
    </source>
</evidence>